<dbReference type="Proteomes" id="UP000310553">
    <property type="component" value="Chromosome"/>
</dbReference>
<organism evidence="2">
    <name type="scientific">Ralstonia solanacearum</name>
    <name type="common">Pseudomonas solanacearum</name>
    <dbReference type="NCBI Taxonomy" id="305"/>
    <lineage>
        <taxon>Bacteria</taxon>
        <taxon>Pseudomonadati</taxon>
        <taxon>Pseudomonadota</taxon>
        <taxon>Betaproteobacteria</taxon>
        <taxon>Burkholderiales</taxon>
        <taxon>Burkholderiaceae</taxon>
        <taxon>Ralstonia</taxon>
        <taxon>Ralstonia solanacearum species complex</taxon>
    </lineage>
</organism>
<feature type="chain" id="PRO_5013466834" evidence="1">
    <location>
        <begin position="24"/>
        <end position="107"/>
    </location>
</feature>
<gene>
    <name evidence="3" type="ORF">E7Z57_11375</name>
    <name evidence="2" type="ORF">RUN39_v1_500023</name>
</gene>
<evidence type="ECO:0000313" key="4">
    <source>
        <dbReference type="Proteomes" id="UP000310553"/>
    </source>
</evidence>
<name>A0A0S4TSY3_RALSL</name>
<evidence type="ECO:0000313" key="2">
    <source>
        <dbReference type="EMBL" id="CUV13078.1"/>
    </source>
</evidence>
<dbReference type="AlphaFoldDB" id="A0A0S4TSY3"/>
<proteinExistence type="predicted"/>
<evidence type="ECO:0000313" key="3">
    <source>
        <dbReference type="EMBL" id="QCX49640.1"/>
    </source>
</evidence>
<reference evidence="3 4" key="2">
    <citation type="submission" date="2019-04" db="EMBL/GenBank/DDBJ databases">
        <title>Complete Genome of UW386 and Higher Quality Genome of UW700.</title>
        <authorList>
            <person name="Jacobs J."/>
            <person name="Perez A."/>
            <person name="Steidl O."/>
            <person name="Allen C."/>
        </authorList>
    </citation>
    <scope>NUCLEOTIDE SEQUENCE [LARGE SCALE GENOMIC DNA]</scope>
    <source>
        <strain evidence="3 4">UW386</strain>
    </source>
</reference>
<accession>A0A0S4TSY3</accession>
<protein>
    <submittedName>
        <fullName evidence="2">Uncharacterized protein</fullName>
    </submittedName>
</protein>
<dbReference type="EMBL" id="LN899819">
    <property type="protein sequence ID" value="CUV13078.1"/>
    <property type="molecule type" value="Genomic_DNA"/>
</dbReference>
<feature type="signal peptide" evidence="1">
    <location>
        <begin position="1"/>
        <end position="23"/>
    </location>
</feature>
<evidence type="ECO:0000256" key="1">
    <source>
        <dbReference type="SAM" id="SignalP"/>
    </source>
</evidence>
<dbReference type="EMBL" id="CP039339">
    <property type="protein sequence ID" value="QCX49640.1"/>
    <property type="molecule type" value="Genomic_DNA"/>
</dbReference>
<sequence length="107" mass="11127">MRRIRLSLFGLGLLAAMPSFAGAAGTLAPAAMASPDKVYPPLPTLAMLPPPLSAGGSEPAPAATGRRKVATLKLRKSAEPTPRMVVSDASHTYLAGIEHQLEQALQK</sequence>
<keyword evidence="1" id="KW-0732">Signal</keyword>
<dbReference type="PATRIC" id="fig|305.106.peg.3152"/>
<reference evidence="2" key="1">
    <citation type="submission" date="2015-10" db="EMBL/GenBank/DDBJ databases">
        <authorList>
            <person name="Gilbert D.G."/>
        </authorList>
    </citation>
    <scope>NUCLEOTIDE SEQUENCE</scope>
    <source>
        <strain evidence="2">Phyl III-seqv23</strain>
    </source>
</reference>